<keyword evidence="1" id="KW-0805">Transcription regulation</keyword>
<dbReference type="SMART" id="SM00418">
    <property type="entry name" value="HTH_ARSR"/>
    <property type="match status" value="1"/>
</dbReference>
<accession>A0A926NBJ9</accession>
<evidence type="ECO:0000256" key="3">
    <source>
        <dbReference type="ARBA" id="ARBA00023163"/>
    </source>
</evidence>
<evidence type="ECO:0000313" key="6">
    <source>
        <dbReference type="Proteomes" id="UP000661691"/>
    </source>
</evidence>
<keyword evidence="3" id="KW-0804">Transcription</keyword>
<comment type="caution">
    <text evidence="5">The sequence shown here is derived from an EMBL/GenBank/DDBJ whole genome shotgun (WGS) entry which is preliminary data.</text>
</comment>
<dbReference type="GO" id="GO:0003677">
    <property type="term" value="F:DNA binding"/>
    <property type="evidence" value="ECO:0007669"/>
    <property type="project" value="UniProtKB-KW"/>
</dbReference>
<dbReference type="PANTHER" id="PTHR43132:SF2">
    <property type="entry name" value="ARSENICAL RESISTANCE OPERON REPRESSOR ARSR-RELATED"/>
    <property type="match status" value="1"/>
</dbReference>
<dbReference type="InterPro" id="IPR011991">
    <property type="entry name" value="ArsR-like_HTH"/>
</dbReference>
<reference evidence="5" key="1">
    <citation type="submission" date="2020-09" db="EMBL/GenBank/DDBJ databases">
        <title>A novel bacterium of genus Hazenella, isolated from South China Sea.</title>
        <authorList>
            <person name="Huang H."/>
            <person name="Mo K."/>
            <person name="Hu Y."/>
        </authorList>
    </citation>
    <scope>NUCLEOTIDE SEQUENCE</scope>
    <source>
        <strain evidence="5">IB182357</strain>
    </source>
</reference>
<dbReference type="GO" id="GO:0003700">
    <property type="term" value="F:DNA-binding transcription factor activity"/>
    <property type="evidence" value="ECO:0007669"/>
    <property type="project" value="InterPro"/>
</dbReference>
<evidence type="ECO:0000256" key="1">
    <source>
        <dbReference type="ARBA" id="ARBA00023015"/>
    </source>
</evidence>
<sequence length="218" mass="25218">MKNKQVKETTDMSLIKMLTDPKKTRILQLIHKGKMSAKQMAEVLEEKPSRLYYHINKLEEAGLIRCVETKAQGNLVEKFYQRTDINDVYQFGLQEANQYAPLVMTYLQELLAPAFGLLQVVQTNKERDPIPDISAQILYDRITKREWKERLGRALEVLDGTPFPDDDQEVKEDEDKDHEIDGTYQTIIISYKTEDAEKYGFPLGVKNKMIGDESSRKA</sequence>
<dbReference type="InterPro" id="IPR036390">
    <property type="entry name" value="WH_DNA-bd_sf"/>
</dbReference>
<dbReference type="EMBL" id="JACXAH010000010">
    <property type="protein sequence ID" value="MBD1372320.1"/>
    <property type="molecule type" value="Genomic_DNA"/>
</dbReference>
<keyword evidence="2" id="KW-0238">DNA-binding</keyword>
<evidence type="ECO:0000259" key="4">
    <source>
        <dbReference type="SMART" id="SM00418"/>
    </source>
</evidence>
<dbReference type="Proteomes" id="UP000661691">
    <property type="component" value="Unassembled WGS sequence"/>
</dbReference>
<dbReference type="AlphaFoldDB" id="A0A926NBJ9"/>
<dbReference type="InterPro" id="IPR051011">
    <property type="entry name" value="Metal_resp_trans_reg"/>
</dbReference>
<evidence type="ECO:0000313" key="5">
    <source>
        <dbReference type="EMBL" id="MBD1372320.1"/>
    </source>
</evidence>
<dbReference type="Pfam" id="PF12840">
    <property type="entry name" value="HTH_20"/>
    <property type="match status" value="1"/>
</dbReference>
<dbReference type="SUPFAM" id="SSF46785">
    <property type="entry name" value="Winged helix' DNA-binding domain"/>
    <property type="match status" value="1"/>
</dbReference>
<dbReference type="Gene3D" id="1.10.10.10">
    <property type="entry name" value="Winged helix-like DNA-binding domain superfamily/Winged helix DNA-binding domain"/>
    <property type="match status" value="1"/>
</dbReference>
<dbReference type="RefSeq" id="WP_191140609.1">
    <property type="nucleotide sequence ID" value="NZ_JACXAG020000007.1"/>
</dbReference>
<evidence type="ECO:0000256" key="2">
    <source>
        <dbReference type="ARBA" id="ARBA00023125"/>
    </source>
</evidence>
<dbReference type="CDD" id="cd00090">
    <property type="entry name" value="HTH_ARSR"/>
    <property type="match status" value="1"/>
</dbReference>
<name>A0A926NBJ9_9BACL</name>
<dbReference type="InterPro" id="IPR001845">
    <property type="entry name" value="HTH_ArsR_DNA-bd_dom"/>
</dbReference>
<proteinExistence type="predicted"/>
<dbReference type="PANTHER" id="PTHR43132">
    <property type="entry name" value="ARSENICAL RESISTANCE OPERON REPRESSOR ARSR-RELATED"/>
    <property type="match status" value="1"/>
</dbReference>
<dbReference type="InterPro" id="IPR036388">
    <property type="entry name" value="WH-like_DNA-bd_sf"/>
</dbReference>
<protein>
    <submittedName>
        <fullName evidence="5">Winged helix-turn-helix transcriptional regulator</fullName>
    </submittedName>
</protein>
<feature type="domain" description="HTH arsR-type" evidence="4">
    <location>
        <begin position="13"/>
        <end position="94"/>
    </location>
</feature>
<gene>
    <name evidence="5" type="ORF">IC620_08120</name>
</gene>
<keyword evidence="6" id="KW-1185">Reference proteome</keyword>
<organism evidence="5 6">
    <name type="scientific">Polycladospora coralii</name>
    <dbReference type="NCBI Taxonomy" id="2771432"/>
    <lineage>
        <taxon>Bacteria</taxon>
        <taxon>Bacillati</taxon>
        <taxon>Bacillota</taxon>
        <taxon>Bacilli</taxon>
        <taxon>Bacillales</taxon>
        <taxon>Thermoactinomycetaceae</taxon>
        <taxon>Polycladospora</taxon>
    </lineage>
</organism>